<dbReference type="Pfam" id="PF13302">
    <property type="entry name" value="Acetyltransf_3"/>
    <property type="match status" value="1"/>
</dbReference>
<feature type="region of interest" description="Disordered" evidence="1">
    <location>
        <begin position="156"/>
        <end position="188"/>
    </location>
</feature>
<dbReference type="GO" id="GO:0016747">
    <property type="term" value="F:acyltransferase activity, transferring groups other than amino-acyl groups"/>
    <property type="evidence" value="ECO:0007669"/>
    <property type="project" value="InterPro"/>
</dbReference>
<dbReference type="Proteomes" id="UP000291144">
    <property type="component" value="Unassembled WGS sequence"/>
</dbReference>
<dbReference type="RefSeq" id="WP_131367340.1">
    <property type="nucleotide sequence ID" value="NZ_SJKB01000038.1"/>
</dbReference>
<gene>
    <name evidence="3" type="ORF">E0H73_44850</name>
</gene>
<accession>A0A4R0JKR8</accession>
<name>A0A4R0JKR8_9ACTN</name>
<evidence type="ECO:0000256" key="1">
    <source>
        <dbReference type="SAM" id="MobiDB-lite"/>
    </source>
</evidence>
<feature type="region of interest" description="Disordered" evidence="1">
    <location>
        <begin position="108"/>
        <end position="142"/>
    </location>
</feature>
<evidence type="ECO:0000313" key="3">
    <source>
        <dbReference type="EMBL" id="TCC45426.1"/>
    </source>
</evidence>
<reference evidence="3 4" key="1">
    <citation type="submission" date="2019-02" db="EMBL/GenBank/DDBJ databases">
        <title>Kribbella capetownensis sp. nov. and Kribbella speibonae sp. nov., isolated from soil.</title>
        <authorList>
            <person name="Curtis S.M."/>
            <person name="Norton I."/>
            <person name="Everest G.J."/>
            <person name="Meyers P.R."/>
        </authorList>
    </citation>
    <scope>NUCLEOTIDE SEQUENCE [LARGE SCALE GENOMIC DNA]</scope>
    <source>
        <strain evidence="3 4">NRRL B-24813</strain>
    </source>
</reference>
<dbReference type="EMBL" id="SJKB01000038">
    <property type="protein sequence ID" value="TCC45426.1"/>
    <property type="molecule type" value="Genomic_DNA"/>
</dbReference>
<dbReference type="InterPro" id="IPR000182">
    <property type="entry name" value="GNAT_dom"/>
</dbReference>
<dbReference type="SUPFAM" id="SSF55729">
    <property type="entry name" value="Acyl-CoA N-acyltransferases (Nat)"/>
    <property type="match status" value="1"/>
</dbReference>
<dbReference type="Gene3D" id="3.40.630.30">
    <property type="match status" value="1"/>
</dbReference>
<feature type="domain" description="N-acetyltransferase" evidence="2">
    <location>
        <begin position="8"/>
        <end position="87"/>
    </location>
</feature>
<feature type="compositionally biased region" description="Polar residues" evidence="1">
    <location>
        <begin position="177"/>
        <end position="188"/>
    </location>
</feature>
<dbReference type="AlphaFoldDB" id="A0A4R0JKR8"/>
<proteinExistence type="predicted"/>
<keyword evidence="3" id="KW-0808">Transferase</keyword>
<dbReference type="InterPro" id="IPR016181">
    <property type="entry name" value="Acyl_CoA_acyltransferase"/>
</dbReference>
<protein>
    <submittedName>
        <fullName evidence="3">N-acetyltransferase</fullName>
    </submittedName>
</protein>
<sequence>MTTTARPARHWAITTDGKQAQGEVLLNCITGSIGYIVGVTHRGMPLASRALRAITDYSDAELGLPRLILEIEPDNQPSIAVARSAGLVVTATQPETVTDKGRTYTLATWEHTPDPRTDTPTSIRPRAEPQPPTHQSRSRGQGLCTAPVHQLCRNGTLDRRSQGCGGPASFGCGPQQEDPSAASSNIPR</sequence>
<keyword evidence="4" id="KW-1185">Reference proteome</keyword>
<organism evidence="3 4">
    <name type="scientific">Kribbella pittospori</name>
    <dbReference type="NCBI Taxonomy" id="722689"/>
    <lineage>
        <taxon>Bacteria</taxon>
        <taxon>Bacillati</taxon>
        <taxon>Actinomycetota</taxon>
        <taxon>Actinomycetes</taxon>
        <taxon>Propionibacteriales</taxon>
        <taxon>Kribbellaceae</taxon>
        <taxon>Kribbella</taxon>
    </lineage>
</organism>
<dbReference type="OrthoDB" id="3829771at2"/>
<evidence type="ECO:0000259" key="2">
    <source>
        <dbReference type="Pfam" id="PF13302"/>
    </source>
</evidence>
<comment type="caution">
    <text evidence="3">The sequence shown here is derived from an EMBL/GenBank/DDBJ whole genome shotgun (WGS) entry which is preliminary data.</text>
</comment>
<evidence type="ECO:0000313" key="4">
    <source>
        <dbReference type="Proteomes" id="UP000291144"/>
    </source>
</evidence>